<reference evidence="3" key="1">
    <citation type="submission" date="2020-08" db="EMBL/GenBank/DDBJ databases">
        <title>Multicomponent nature underlies the extraordinary mechanical properties of spider dragline silk.</title>
        <authorList>
            <person name="Kono N."/>
            <person name="Nakamura H."/>
            <person name="Mori M."/>
            <person name="Yoshida Y."/>
            <person name="Ohtoshi R."/>
            <person name="Malay A.D."/>
            <person name="Moran D.A.P."/>
            <person name="Tomita M."/>
            <person name="Numata K."/>
            <person name="Arakawa K."/>
        </authorList>
    </citation>
    <scope>NUCLEOTIDE SEQUENCE</scope>
</reference>
<evidence type="ECO:0000256" key="1">
    <source>
        <dbReference type="SAM" id="MobiDB-lite"/>
    </source>
</evidence>
<gene>
    <name evidence="2" type="ORF">NPIL_284431</name>
    <name evidence="3" type="ORF">NPIL_417521</name>
</gene>
<comment type="caution">
    <text evidence="3">The sequence shown here is derived from an EMBL/GenBank/DDBJ whole genome shotgun (WGS) entry which is preliminary data.</text>
</comment>
<name>A0A8X6R1R3_NEPPI</name>
<dbReference type="AlphaFoldDB" id="A0A8X6R1R3"/>
<dbReference type="EMBL" id="BMAW01045240">
    <property type="protein sequence ID" value="GFS48685.1"/>
    <property type="molecule type" value="Genomic_DNA"/>
</dbReference>
<evidence type="ECO:0000313" key="2">
    <source>
        <dbReference type="EMBL" id="GFS48685.1"/>
    </source>
</evidence>
<evidence type="ECO:0000313" key="3">
    <source>
        <dbReference type="EMBL" id="GFU62706.1"/>
    </source>
</evidence>
<protein>
    <submittedName>
        <fullName evidence="3">Uncharacterized protein</fullName>
    </submittedName>
</protein>
<dbReference type="Proteomes" id="UP000887013">
    <property type="component" value="Unassembled WGS sequence"/>
</dbReference>
<dbReference type="EMBL" id="BMAW01041198">
    <property type="protein sequence ID" value="GFU62706.1"/>
    <property type="molecule type" value="Genomic_DNA"/>
</dbReference>
<feature type="non-terminal residue" evidence="3">
    <location>
        <position position="1"/>
    </location>
</feature>
<proteinExistence type="predicted"/>
<keyword evidence="4" id="KW-1185">Reference proteome</keyword>
<organism evidence="3 4">
    <name type="scientific">Nephila pilipes</name>
    <name type="common">Giant wood spider</name>
    <name type="synonym">Nephila maculata</name>
    <dbReference type="NCBI Taxonomy" id="299642"/>
    <lineage>
        <taxon>Eukaryota</taxon>
        <taxon>Metazoa</taxon>
        <taxon>Ecdysozoa</taxon>
        <taxon>Arthropoda</taxon>
        <taxon>Chelicerata</taxon>
        <taxon>Arachnida</taxon>
        <taxon>Araneae</taxon>
        <taxon>Araneomorphae</taxon>
        <taxon>Entelegynae</taxon>
        <taxon>Araneoidea</taxon>
        <taxon>Nephilidae</taxon>
        <taxon>Nephila</taxon>
    </lineage>
</organism>
<accession>A0A8X6R1R3</accession>
<evidence type="ECO:0000313" key="4">
    <source>
        <dbReference type="Proteomes" id="UP000887013"/>
    </source>
</evidence>
<feature type="region of interest" description="Disordered" evidence="1">
    <location>
        <begin position="38"/>
        <end position="88"/>
    </location>
</feature>
<sequence length="116" mass="13260">LRVLVIDPGNIVVNGNGRRDIPVFKDTVRIKCLKRTFSKGSIPPRNRIAPHRPPPRRLRVPTSSLRTPAQSKRFPEAIGQRKANQGTTTTDILSTKARNYEQFRDILTRCYQLQAR</sequence>
<feature type="compositionally biased region" description="Basic residues" evidence="1">
    <location>
        <begin position="48"/>
        <end position="59"/>
    </location>
</feature>